<reference evidence="7" key="2">
    <citation type="submission" date="2021-10" db="EMBL/GenBank/DDBJ databases">
        <title>Phylogenomics reveals ancestral predisposition of the termite-cultivated fungus Termitomyces towards a domesticated lifestyle.</title>
        <authorList>
            <person name="Auxier B."/>
            <person name="Grum-Grzhimaylo A."/>
            <person name="Cardenas M.E."/>
            <person name="Lodge J.D."/>
            <person name="Laessoe T."/>
            <person name="Pedersen O."/>
            <person name="Smith M.E."/>
            <person name="Kuyper T.W."/>
            <person name="Franco-Molano E.A."/>
            <person name="Baroni T.J."/>
            <person name="Aanen D.K."/>
        </authorList>
    </citation>
    <scope>NUCLEOTIDE SEQUENCE</scope>
    <source>
        <strain evidence="7">AP01</strain>
        <tissue evidence="7">Mycelium</tissue>
    </source>
</reference>
<evidence type="ECO:0000313" key="7">
    <source>
        <dbReference type="EMBL" id="KAG5640069.1"/>
    </source>
</evidence>
<dbReference type="AlphaFoldDB" id="A0A9P7FZM1"/>
<accession>A0A9P7FZM1</accession>
<reference evidence="7" key="1">
    <citation type="submission" date="2020-07" db="EMBL/GenBank/DDBJ databases">
        <authorList>
            <person name="Nieuwenhuis M."/>
            <person name="Van De Peppel L.J.J."/>
        </authorList>
    </citation>
    <scope>NUCLEOTIDE SEQUENCE</scope>
    <source>
        <strain evidence="7">AP01</strain>
        <tissue evidence="7">Mycelium</tissue>
    </source>
</reference>
<keyword evidence="5" id="KW-0539">Nucleus</keyword>
<dbReference type="PANTHER" id="PTHR46481:SF10">
    <property type="entry name" value="ZINC FINGER BED DOMAIN-CONTAINING PROTEIN 39"/>
    <property type="match status" value="1"/>
</dbReference>
<evidence type="ECO:0000313" key="8">
    <source>
        <dbReference type="Proteomes" id="UP000775547"/>
    </source>
</evidence>
<feature type="non-terminal residue" evidence="7">
    <location>
        <position position="160"/>
    </location>
</feature>
<sequence length="160" mass="18256">EYEGRINFVTDAWTSPNHPANIGLIAHFEVKGVPISIILDVVKVSKSHNGKNLAHAFADILKDYEIEHKMLSCTCDNVSNNDTMMEEEDKIIPLYSAHLLKLFDMKEDKDKANNANLLTEEHELLALEAEVNEEERLWAAEHEQDKEAGNMLPEDNLDEW</sequence>
<dbReference type="GO" id="GO:0005634">
    <property type="term" value="C:nucleus"/>
    <property type="evidence" value="ECO:0007669"/>
    <property type="project" value="UniProtKB-SubCell"/>
</dbReference>
<feature type="compositionally biased region" description="Basic and acidic residues" evidence="6">
    <location>
        <begin position="138"/>
        <end position="148"/>
    </location>
</feature>
<dbReference type="EMBL" id="JABCKV010001268">
    <property type="protein sequence ID" value="KAG5640069.1"/>
    <property type="molecule type" value="Genomic_DNA"/>
</dbReference>
<dbReference type="OrthoDB" id="2687121at2759"/>
<feature type="non-terminal residue" evidence="7">
    <location>
        <position position="1"/>
    </location>
</feature>
<protein>
    <submittedName>
        <fullName evidence="7">Uncharacterized protein</fullName>
    </submittedName>
</protein>
<feature type="region of interest" description="Disordered" evidence="6">
    <location>
        <begin position="138"/>
        <end position="160"/>
    </location>
</feature>
<gene>
    <name evidence="7" type="ORF">DXG03_001345</name>
</gene>
<evidence type="ECO:0000256" key="5">
    <source>
        <dbReference type="ARBA" id="ARBA00023242"/>
    </source>
</evidence>
<dbReference type="Proteomes" id="UP000775547">
    <property type="component" value="Unassembled WGS sequence"/>
</dbReference>
<dbReference type="InterPro" id="IPR052035">
    <property type="entry name" value="ZnF_BED_domain_contain"/>
</dbReference>
<comment type="subcellular location">
    <subcellularLocation>
        <location evidence="1">Nucleus</location>
    </subcellularLocation>
</comment>
<keyword evidence="8" id="KW-1185">Reference proteome</keyword>
<keyword evidence="2" id="KW-0479">Metal-binding</keyword>
<dbReference type="InterPro" id="IPR012337">
    <property type="entry name" value="RNaseH-like_sf"/>
</dbReference>
<organism evidence="7 8">
    <name type="scientific">Asterophora parasitica</name>
    <dbReference type="NCBI Taxonomy" id="117018"/>
    <lineage>
        <taxon>Eukaryota</taxon>
        <taxon>Fungi</taxon>
        <taxon>Dikarya</taxon>
        <taxon>Basidiomycota</taxon>
        <taxon>Agaricomycotina</taxon>
        <taxon>Agaricomycetes</taxon>
        <taxon>Agaricomycetidae</taxon>
        <taxon>Agaricales</taxon>
        <taxon>Tricholomatineae</taxon>
        <taxon>Lyophyllaceae</taxon>
        <taxon>Asterophora</taxon>
    </lineage>
</organism>
<keyword evidence="3" id="KW-0863">Zinc-finger</keyword>
<comment type="caution">
    <text evidence="7">The sequence shown here is derived from an EMBL/GenBank/DDBJ whole genome shotgun (WGS) entry which is preliminary data.</text>
</comment>
<dbReference type="SUPFAM" id="SSF53098">
    <property type="entry name" value="Ribonuclease H-like"/>
    <property type="match status" value="1"/>
</dbReference>
<name>A0A9P7FZM1_9AGAR</name>
<proteinExistence type="predicted"/>
<evidence type="ECO:0000256" key="3">
    <source>
        <dbReference type="ARBA" id="ARBA00022771"/>
    </source>
</evidence>
<evidence type="ECO:0000256" key="2">
    <source>
        <dbReference type="ARBA" id="ARBA00022723"/>
    </source>
</evidence>
<evidence type="ECO:0000256" key="1">
    <source>
        <dbReference type="ARBA" id="ARBA00004123"/>
    </source>
</evidence>
<keyword evidence="4" id="KW-0862">Zinc</keyword>
<dbReference type="GO" id="GO:0008270">
    <property type="term" value="F:zinc ion binding"/>
    <property type="evidence" value="ECO:0007669"/>
    <property type="project" value="UniProtKB-KW"/>
</dbReference>
<evidence type="ECO:0000256" key="4">
    <source>
        <dbReference type="ARBA" id="ARBA00022833"/>
    </source>
</evidence>
<dbReference type="PANTHER" id="PTHR46481">
    <property type="entry name" value="ZINC FINGER BED DOMAIN-CONTAINING PROTEIN 4"/>
    <property type="match status" value="1"/>
</dbReference>
<evidence type="ECO:0000256" key="6">
    <source>
        <dbReference type="SAM" id="MobiDB-lite"/>
    </source>
</evidence>